<evidence type="ECO:0000259" key="3">
    <source>
        <dbReference type="PROSITE" id="PS00624"/>
    </source>
</evidence>
<comment type="similarity">
    <text evidence="1">Belongs to the GMC oxidoreductase family.</text>
</comment>
<accession>A0A1L7X122</accession>
<dbReference type="InterPro" id="IPR012132">
    <property type="entry name" value="GMC_OxRdtase"/>
</dbReference>
<dbReference type="PANTHER" id="PTHR11552:SF123">
    <property type="entry name" value="GMC OXIDOREDUCTASE (AFU_ORTHOLOGUE AFUA_2G01770)-RELATED"/>
    <property type="match status" value="1"/>
</dbReference>
<evidence type="ECO:0000256" key="2">
    <source>
        <dbReference type="PIRSR" id="PIRSR000137-1"/>
    </source>
</evidence>
<dbReference type="Gene3D" id="3.30.560.10">
    <property type="entry name" value="Glucose Oxidase, domain 3"/>
    <property type="match status" value="1"/>
</dbReference>
<feature type="domain" description="Glucose-methanol-choline oxidoreductase N-terminal" evidence="3">
    <location>
        <begin position="260"/>
        <end position="274"/>
    </location>
</feature>
<dbReference type="GO" id="GO:0050660">
    <property type="term" value="F:flavin adenine dinucleotide binding"/>
    <property type="evidence" value="ECO:0007669"/>
    <property type="project" value="InterPro"/>
</dbReference>
<dbReference type="PANTHER" id="PTHR11552">
    <property type="entry name" value="GLUCOSE-METHANOL-CHOLINE GMC OXIDOREDUCTASE"/>
    <property type="match status" value="1"/>
</dbReference>
<dbReference type="AlphaFoldDB" id="A0A1L7X122"/>
<evidence type="ECO:0000313" key="5">
    <source>
        <dbReference type="Proteomes" id="UP000184330"/>
    </source>
</evidence>
<gene>
    <name evidence="4" type="ORF">PAC_08607</name>
</gene>
<feature type="active site" description="Proton donor" evidence="2">
    <location>
        <position position="492"/>
    </location>
</feature>
<dbReference type="Proteomes" id="UP000184330">
    <property type="component" value="Unassembled WGS sequence"/>
</dbReference>
<dbReference type="Pfam" id="PF00732">
    <property type="entry name" value="GMC_oxred_N"/>
    <property type="match status" value="1"/>
</dbReference>
<organism evidence="4 5">
    <name type="scientific">Phialocephala subalpina</name>
    <dbReference type="NCBI Taxonomy" id="576137"/>
    <lineage>
        <taxon>Eukaryota</taxon>
        <taxon>Fungi</taxon>
        <taxon>Dikarya</taxon>
        <taxon>Ascomycota</taxon>
        <taxon>Pezizomycotina</taxon>
        <taxon>Leotiomycetes</taxon>
        <taxon>Helotiales</taxon>
        <taxon>Mollisiaceae</taxon>
        <taxon>Phialocephala</taxon>
        <taxon>Phialocephala fortinii species complex</taxon>
    </lineage>
</organism>
<reference evidence="4 5" key="1">
    <citation type="submission" date="2016-03" db="EMBL/GenBank/DDBJ databases">
        <authorList>
            <person name="Ploux O."/>
        </authorList>
    </citation>
    <scope>NUCLEOTIDE SEQUENCE [LARGE SCALE GENOMIC DNA]</scope>
    <source>
        <strain evidence="4 5">UAMH 11012</strain>
    </source>
</reference>
<dbReference type="Pfam" id="PF05199">
    <property type="entry name" value="GMC_oxred_C"/>
    <property type="match status" value="1"/>
</dbReference>
<sequence>MAPLKHDIIIVGAGPAGCVLASRLHTKYPDYKILLVEAGQDVSKHPLIVGGAPVPHLQHSDLDWDYKTTPQKGLEGKVCAAAAGKAVSGGSAINACGWLRGDRNDYDEWASLVNSPRWSYTSLLPYFIKTETHHTRTASPSDHGFSGPMYTSAWIPSESSPPYPLREMVKKAWLSEGVNEIGDANAGSPLGIAALTENRREGKRQLASEVYPLDGVEVKTGVLAKQIVLSKSSDGTVRATGVESIDGEVFHGKEIIVSCGAYRTPQLLMLSGIGPKSALEKVGIECIVENEHVGKNLHDHFGVNQWWKLKNPELGLSYGHPKFSEPTWKTRIPLDFIGTTTVPIDGLKKALERDLGSKAPEDHPFLTHDRGHLETFILYVGANVSDPAIPMDGSHVRTRVIGFLPTSRGSVTLRSGKVEDDPVIDPGYYQTEVDKYVMRTGIKALSKMLTRNFGREFIEGETTPEGLKPVGADTTDEELDRKVAKDGDTVYHPGGSAAMGKVVDPDLNVYGVEGLRVVDASILPVPLASHYQACVYAVGEMAADMI</sequence>
<dbReference type="PROSITE" id="PS00624">
    <property type="entry name" value="GMC_OXRED_2"/>
    <property type="match status" value="1"/>
</dbReference>
<dbReference type="InterPro" id="IPR036188">
    <property type="entry name" value="FAD/NAD-bd_sf"/>
</dbReference>
<dbReference type="PIRSF" id="PIRSF000137">
    <property type="entry name" value="Alcohol_oxidase"/>
    <property type="match status" value="1"/>
</dbReference>
<dbReference type="SUPFAM" id="SSF54373">
    <property type="entry name" value="FAD-linked reductases, C-terminal domain"/>
    <property type="match status" value="1"/>
</dbReference>
<dbReference type="Gene3D" id="3.50.50.60">
    <property type="entry name" value="FAD/NAD(P)-binding domain"/>
    <property type="match status" value="1"/>
</dbReference>
<dbReference type="STRING" id="576137.A0A1L7X122"/>
<dbReference type="InterPro" id="IPR000172">
    <property type="entry name" value="GMC_OxRdtase_N"/>
</dbReference>
<dbReference type="OrthoDB" id="269227at2759"/>
<name>A0A1L7X122_9HELO</name>
<feature type="active site" description="Proton acceptor" evidence="2">
    <location>
        <position position="530"/>
    </location>
</feature>
<protein>
    <submittedName>
        <fullName evidence="4">Related to alcohol oxidase</fullName>
    </submittedName>
</protein>
<dbReference type="GO" id="GO:0016614">
    <property type="term" value="F:oxidoreductase activity, acting on CH-OH group of donors"/>
    <property type="evidence" value="ECO:0007669"/>
    <property type="project" value="InterPro"/>
</dbReference>
<evidence type="ECO:0000313" key="4">
    <source>
        <dbReference type="EMBL" id="CZR58715.1"/>
    </source>
</evidence>
<dbReference type="SUPFAM" id="SSF51905">
    <property type="entry name" value="FAD/NAD(P)-binding domain"/>
    <property type="match status" value="1"/>
</dbReference>
<dbReference type="InterPro" id="IPR007867">
    <property type="entry name" value="GMC_OxRtase_C"/>
</dbReference>
<keyword evidence="5" id="KW-1185">Reference proteome</keyword>
<proteinExistence type="inferred from homology"/>
<evidence type="ECO:0000256" key="1">
    <source>
        <dbReference type="ARBA" id="ARBA00010790"/>
    </source>
</evidence>
<dbReference type="EMBL" id="FJOG01000012">
    <property type="protein sequence ID" value="CZR58715.1"/>
    <property type="molecule type" value="Genomic_DNA"/>
</dbReference>